<feature type="domain" description="MYND-type" evidence="5">
    <location>
        <begin position="469"/>
        <end position="509"/>
    </location>
</feature>
<organism evidence="6 7">
    <name type="scientific">Favolaschia claudopus</name>
    <dbReference type="NCBI Taxonomy" id="2862362"/>
    <lineage>
        <taxon>Eukaryota</taxon>
        <taxon>Fungi</taxon>
        <taxon>Dikarya</taxon>
        <taxon>Basidiomycota</taxon>
        <taxon>Agaricomycotina</taxon>
        <taxon>Agaricomycetes</taxon>
        <taxon>Agaricomycetidae</taxon>
        <taxon>Agaricales</taxon>
        <taxon>Marasmiineae</taxon>
        <taxon>Mycenaceae</taxon>
        <taxon>Favolaschia</taxon>
    </lineage>
</organism>
<keyword evidence="2 4" id="KW-0863">Zinc-finger</keyword>
<evidence type="ECO:0000256" key="4">
    <source>
        <dbReference type="PROSITE-ProRule" id="PRU00134"/>
    </source>
</evidence>
<evidence type="ECO:0000256" key="2">
    <source>
        <dbReference type="ARBA" id="ARBA00022771"/>
    </source>
</evidence>
<evidence type="ECO:0000259" key="5">
    <source>
        <dbReference type="PROSITE" id="PS50865"/>
    </source>
</evidence>
<dbReference type="PROSITE" id="PS50865">
    <property type="entry name" value="ZF_MYND_2"/>
    <property type="match status" value="1"/>
</dbReference>
<keyword evidence="7" id="KW-1185">Reference proteome</keyword>
<evidence type="ECO:0000256" key="1">
    <source>
        <dbReference type="ARBA" id="ARBA00022723"/>
    </source>
</evidence>
<dbReference type="Proteomes" id="UP001362999">
    <property type="component" value="Unassembled WGS sequence"/>
</dbReference>
<evidence type="ECO:0000256" key="3">
    <source>
        <dbReference type="ARBA" id="ARBA00022833"/>
    </source>
</evidence>
<dbReference type="Pfam" id="PF01753">
    <property type="entry name" value="zf-MYND"/>
    <property type="match status" value="1"/>
</dbReference>
<sequence>MNKEFAMPLFLLSKSQLAQIPSPLQRVATLAADPFTSPEHVSEALYTLNSACLTDTRGAPKLAVTLLPLIHGILDPKRLPLDCDDAASGSAAFVRSTTLCAYRAIILLNQYSEEDLIAAMPSLWPRIWRWIQLMDNQNYFNSLSPLSTFSRPPLFELIRAAIGFSGEATAHLVHSTDDVGLFIAHTWADMVSDWEQGRFSAKDYPCQLTLHTLSRFFVGSNKAGRFRERLEELCDGLGGAAHFGRLVMRTVSLLVQNIDRLQGPEASALAKAGVKREVLVKGLSDTLVFISRTHWRNPRASEYRSFWQDLAHVGFIKFIVNLTRTLAGYNEGSFMTIALAACLHHLLCFTELGDRYLHDALKAGLLVALRSALWLYPASDPDPYNHNMELPFLFRNICISMHQYASVRAIAAALPEALDFHRKNLWEFKIFSDASKKSWINMILLAQERVEILKQFRQSEFVACSNVECHVLQTKKKELKCCARCRRAFYCSKECQTTAWKSHGHRIVCKNWKHFPSRNRNTQFLFFTLLQDYKKHTPALLLQELAYIYRTGHTDFCILFRYEGGRCTRTVVPAKDFTGEIEQHSSLQVELDHEGDNKFETHVIHLTERGTKFALALRCSTLAVREGLCSIAREIPEGTDVLELEGTCPMLFRQVKELAKVEVVQTYEGDANMSRFE</sequence>
<keyword evidence="3" id="KW-0862">Zinc</keyword>
<comment type="caution">
    <text evidence="6">The sequence shown here is derived from an EMBL/GenBank/DDBJ whole genome shotgun (WGS) entry which is preliminary data.</text>
</comment>
<dbReference type="Gene3D" id="6.10.140.2220">
    <property type="match status" value="1"/>
</dbReference>
<gene>
    <name evidence="6" type="ORF">R3P38DRAFT_420258</name>
</gene>
<name>A0AAW0CL35_9AGAR</name>
<keyword evidence="1" id="KW-0479">Metal-binding</keyword>
<dbReference type="InterPro" id="IPR002893">
    <property type="entry name" value="Znf_MYND"/>
</dbReference>
<proteinExistence type="predicted"/>
<dbReference type="SUPFAM" id="SSF144232">
    <property type="entry name" value="HIT/MYND zinc finger-like"/>
    <property type="match status" value="1"/>
</dbReference>
<evidence type="ECO:0000313" key="7">
    <source>
        <dbReference type="Proteomes" id="UP001362999"/>
    </source>
</evidence>
<protein>
    <recommendedName>
        <fullName evidence="5">MYND-type domain-containing protein</fullName>
    </recommendedName>
</protein>
<dbReference type="EMBL" id="JAWWNJ010000015">
    <property type="protein sequence ID" value="KAK7040461.1"/>
    <property type="molecule type" value="Genomic_DNA"/>
</dbReference>
<accession>A0AAW0CL35</accession>
<reference evidence="6 7" key="1">
    <citation type="journal article" date="2024" name="J Genomics">
        <title>Draft genome sequencing and assembly of Favolaschia claudopus CIRM-BRFM 2984 isolated from oak limbs.</title>
        <authorList>
            <person name="Navarro D."/>
            <person name="Drula E."/>
            <person name="Chaduli D."/>
            <person name="Cazenave R."/>
            <person name="Ahrendt S."/>
            <person name="Wang J."/>
            <person name="Lipzen A."/>
            <person name="Daum C."/>
            <person name="Barry K."/>
            <person name="Grigoriev I.V."/>
            <person name="Favel A."/>
            <person name="Rosso M.N."/>
            <person name="Martin F."/>
        </authorList>
    </citation>
    <scope>NUCLEOTIDE SEQUENCE [LARGE SCALE GENOMIC DNA]</scope>
    <source>
        <strain evidence="6 7">CIRM-BRFM 2984</strain>
    </source>
</reference>
<evidence type="ECO:0000313" key="6">
    <source>
        <dbReference type="EMBL" id="KAK7040461.1"/>
    </source>
</evidence>
<dbReference type="AlphaFoldDB" id="A0AAW0CL35"/>
<dbReference type="GO" id="GO:0008270">
    <property type="term" value="F:zinc ion binding"/>
    <property type="evidence" value="ECO:0007669"/>
    <property type="project" value="UniProtKB-KW"/>
</dbReference>